<dbReference type="AlphaFoldDB" id="A0A927AWU1"/>
<gene>
    <name evidence="2" type="ORF">IC229_35135</name>
</gene>
<evidence type="ECO:0000259" key="1">
    <source>
        <dbReference type="Pfam" id="PF05368"/>
    </source>
</evidence>
<dbReference type="PANTHER" id="PTHR43162">
    <property type="match status" value="1"/>
</dbReference>
<sequence length="287" mass="30678">MFIILGATGHVGSAVAQSLLDQGEAVTVITHDAKKKQKWQHKGATVALADVHDADQLHRIFQQGKRLFVLNPPAPITTDTAQKERQSIQSILAALMDSGIEKIVAQSTYGAQPGERVGDLGVLYELEQGLRKTGIPTSIIRAAYYMSNWDTALATAQQAGQVPTLYPPAFTLPMVAPQDVGSVGAALLQEPVQKTGLHYVEGPQRYSSADVAAAFTDVLGKDVEAVATPREAWAATLQQRGFSQQAAESMATMTAITLDQTYELPNAPIRGTVTLQAYISALVKPGE</sequence>
<reference evidence="2" key="1">
    <citation type="submission" date="2020-09" db="EMBL/GenBank/DDBJ databases">
        <authorList>
            <person name="Kim M.K."/>
        </authorList>
    </citation>
    <scope>NUCLEOTIDE SEQUENCE</scope>
    <source>
        <strain evidence="2">BT702</strain>
    </source>
</reference>
<evidence type="ECO:0000313" key="2">
    <source>
        <dbReference type="EMBL" id="MBD2705885.1"/>
    </source>
</evidence>
<dbReference type="InterPro" id="IPR036291">
    <property type="entry name" value="NAD(P)-bd_dom_sf"/>
</dbReference>
<dbReference type="InterPro" id="IPR008030">
    <property type="entry name" value="NmrA-like"/>
</dbReference>
<accession>A0A927AWU1</accession>
<dbReference type="PANTHER" id="PTHR43162:SF1">
    <property type="entry name" value="PRESTALK A DIFFERENTIATION PROTEIN A"/>
    <property type="match status" value="1"/>
</dbReference>
<dbReference type="Gene3D" id="3.40.50.720">
    <property type="entry name" value="NAD(P)-binding Rossmann-like Domain"/>
    <property type="match status" value="1"/>
</dbReference>
<evidence type="ECO:0000313" key="3">
    <source>
        <dbReference type="Proteomes" id="UP000598820"/>
    </source>
</evidence>
<feature type="domain" description="NmrA-like" evidence="1">
    <location>
        <begin position="3"/>
        <end position="262"/>
    </location>
</feature>
<dbReference type="Pfam" id="PF05368">
    <property type="entry name" value="NmrA"/>
    <property type="match status" value="1"/>
</dbReference>
<protein>
    <submittedName>
        <fullName evidence="2">NmrA family NAD(P)-binding protein</fullName>
    </submittedName>
</protein>
<dbReference type="EMBL" id="JACWZY010000081">
    <property type="protein sequence ID" value="MBD2705885.1"/>
    <property type="molecule type" value="Genomic_DNA"/>
</dbReference>
<name>A0A927AWU1_9BACT</name>
<proteinExistence type="predicted"/>
<keyword evidence="3" id="KW-1185">Reference proteome</keyword>
<dbReference type="RefSeq" id="WP_190893727.1">
    <property type="nucleotide sequence ID" value="NZ_JACWZY010000081.1"/>
</dbReference>
<comment type="caution">
    <text evidence="2">The sequence shown here is derived from an EMBL/GenBank/DDBJ whole genome shotgun (WGS) entry which is preliminary data.</text>
</comment>
<organism evidence="2 3">
    <name type="scientific">Spirosoma profusum</name>
    <dbReference type="NCBI Taxonomy" id="2771354"/>
    <lineage>
        <taxon>Bacteria</taxon>
        <taxon>Pseudomonadati</taxon>
        <taxon>Bacteroidota</taxon>
        <taxon>Cytophagia</taxon>
        <taxon>Cytophagales</taxon>
        <taxon>Cytophagaceae</taxon>
        <taxon>Spirosoma</taxon>
    </lineage>
</organism>
<dbReference type="SUPFAM" id="SSF51735">
    <property type="entry name" value="NAD(P)-binding Rossmann-fold domains"/>
    <property type="match status" value="1"/>
</dbReference>
<dbReference type="Proteomes" id="UP000598820">
    <property type="component" value="Unassembled WGS sequence"/>
</dbReference>
<dbReference type="Gene3D" id="3.90.25.10">
    <property type="entry name" value="UDP-galactose 4-epimerase, domain 1"/>
    <property type="match status" value="1"/>
</dbReference>
<dbReference type="InterPro" id="IPR051604">
    <property type="entry name" value="Ergot_Alk_Oxidoreductase"/>
</dbReference>